<proteinExistence type="predicted"/>
<name>A0AAV9EHJ4_ACOCL</name>
<feature type="compositionally biased region" description="Polar residues" evidence="1">
    <location>
        <begin position="7"/>
        <end position="16"/>
    </location>
</feature>
<keyword evidence="3" id="KW-1185">Reference proteome</keyword>
<dbReference type="Proteomes" id="UP001180020">
    <property type="component" value="Unassembled WGS sequence"/>
</dbReference>
<organism evidence="2 3">
    <name type="scientific">Acorus calamus</name>
    <name type="common">Sweet flag</name>
    <dbReference type="NCBI Taxonomy" id="4465"/>
    <lineage>
        <taxon>Eukaryota</taxon>
        <taxon>Viridiplantae</taxon>
        <taxon>Streptophyta</taxon>
        <taxon>Embryophyta</taxon>
        <taxon>Tracheophyta</taxon>
        <taxon>Spermatophyta</taxon>
        <taxon>Magnoliopsida</taxon>
        <taxon>Liliopsida</taxon>
        <taxon>Acoraceae</taxon>
        <taxon>Acorus</taxon>
    </lineage>
</organism>
<feature type="compositionally biased region" description="Basic and acidic residues" evidence="1">
    <location>
        <begin position="45"/>
        <end position="57"/>
    </location>
</feature>
<gene>
    <name evidence="2" type="ORF">QJS10_CPA07g00356</name>
</gene>
<comment type="caution">
    <text evidence="2">The sequence shown here is derived from an EMBL/GenBank/DDBJ whole genome shotgun (WGS) entry which is preliminary data.</text>
</comment>
<dbReference type="AlphaFoldDB" id="A0AAV9EHJ4"/>
<sequence>MSVHDMGTTSGFQANQGVKRGNSLGVRSPSQNPLFNIYKGRGRKRETVKNKVDTLPA</sequence>
<dbReference type="EMBL" id="JAUJYO010000007">
    <property type="protein sequence ID" value="KAK1312554.1"/>
    <property type="molecule type" value="Genomic_DNA"/>
</dbReference>
<reference evidence="2" key="1">
    <citation type="journal article" date="2023" name="Nat. Commun.">
        <title>Diploid and tetraploid genomes of Acorus and the evolution of monocots.</title>
        <authorList>
            <person name="Ma L."/>
            <person name="Liu K.W."/>
            <person name="Li Z."/>
            <person name="Hsiao Y.Y."/>
            <person name="Qi Y."/>
            <person name="Fu T."/>
            <person name="Tang G.D."/>
            <person name="Zhang D."/>
            <person name="Sun W.H."/>
            <person name="Liu D.K."/>
            <person name="Li Y."/>
            <person name="Chen G.Z."/>
            <person name="Liu X.D."/>
            <person name="Liao X.Y."/>
            <person name="Jiang Y.T."/>
            <person name="Yu X."/>
            <person name="Hao Y."/>
            <person name="Huang J."/>
            <person name="Zhao X.W."/>
            <person name="Ke S."/>
            <person name="Chen Y.Y."/>
            <person name="Wu W.L."/>
            <person name="Hsu J.L."/>
            <person name="Lin Y.F."/>
            <person name="Huang M.D."/>
            <person name="Li C.Y."/>
            <person name="Huang L."/>
            <person name="Wang Z.W."/>
            <person name="Zhao X."/>
            <person name="Zhong W.Y."/>
            <person name="Peng D.H."/>
            <person name="Ahmad S."/>
            <person name="Lan S."/>
            <person name="Zhang J.S."/>
            <person name="Tsai W.C."/>
            <person name="Van de Peer Y."/>
            <person name="Liu Z.J."/>
        </authorList>
    </citation>
    <scope>NUCLEOTIDE SEQUENCE</scope>
    <source>
        <strain evidence="2">CP</strain>
    </source>
</reference>
<accession>A0AAV9EHJ4</accession>
<evidence type="ECO:0000313" key="2">
    <source>
        <dbReference type="EMBL" id="KAK1312554.1"/>
    </source>
</evidence>
<protein>
    <submittedName>
        <fullName evidence="2">Uncharacterized protein</fullName>
    </submittedName>
</protein>
<evidence type="ECO:0000313" key="3">
    <source>
        <dbReference type="Proteomes" id="UP001180020"/>
    </source>
</evidence>
<reference evidence="2" key="2">
    <citation type="submission" date="2023-06" db="EMBL/GenBank/DDBJ databases">
        <authorList>
            <person name="Ma L."/>
            <person name="Liu K.-W."/>
            <person name="Li Z."/>
            <person name="Hsiao Y.-Y."/>
            <person name="Qi Y."/>
            <person name="Fu T."/>
            <person name="Tang G."/>
            <person name="Zhang D."/>
            <person name="Sun W.-H."/>
            <person name="Liu D.-K."/>
            <person name="Li Y."/>
            <person name="Chen G.-Z."/>
            <person name="Liu X.-D."/>
            <person name="Liao X.-Y."/>
            <person name="Jiang Y.-T."/>
            <person name="Yu X."/>
            <person name="Hao Y."/>
            <person name="Huang J."/>
            <person name="Zhao X.-W."/>
            <person name="Ke S."/>
            <person name="Chen Y.-Y."/>
            <person name="Wu W.-L."/>
            <person name="Hsu J.-L."/>
            <person name="Lin Y.-F."/>
            <person name="Huang M.-D."/>
            <person name="Li C.-Y."/>
            <person name="Huang L."/>
            <person name="Wang Z.-W."/>
            <person name="Zhao X."/>
            <person name="Zhong W.-Y."/>
            <person name="Peng D.-H."/>
            <person name="Ahmad S."/>
            <person name="Lan S."/>
            <person name="Zhang J.-S."/>
            <person name="Tsai W.-C."/>
            <person name="Van De Peer Y."/>
            <person name="Liu Z.-J."/>
        </authorList>
    </citation>
    <scope>NUCLEOTIDE SEQUENCE</scope>
    <source>
        <strain evidence="2">CP</strain>
        <tissue evidence="2">Leaves</tissue>
    </source>
</reference>
<evidence type="ECO:0000256" key="1">
    <source>
        <dbReference type="SAM" id="MobiDB-lite"/>
    </source>
</evidence>
<feature type="region of interest" description="Disordered" evidence="1">
    <location>
        <begin position="1"/>
        <end position="57"/>
    </location>
</feature>